<evidence type="ECO:0000259" key="6">
    <source>
        <dbReference type="Pfam" id="PF07980"/>
    </source>
</evidence>
<sequence length="644" mass="74259">MKKYYLYAICIALSFNSCNYLDVEPEKKGTLEEAFATENSARNFLYACYSFMPLSSDHNGEPQQNGASDETALTSQWASTWHFSKIVNVGAQTATNPIYNYWSSYKSLTQPSRCKAYDLYSGIRQCYTFLNRIDNVPDINTAEKEDMKAQSKFLIAYYHYLLLRLYGPIVLIDEEMSLNVTGDKLYPKRRPYDECVQWISDRFDEVIPLLPTRRESDKYGAPTRIVAEGIKARMLLYAASPLFNGNSEYYSDFKNKDGEQLINLTYDKEKWKKAMDAAMVAIDDAEKNGHALYTNLSIPDTYSKERRGYFNHRWNTITKPNEGNTDILWAYTNGEVNFQSMMAARGLSAGSVNVPYGGIAPSMQMVETYLTRNGLPLDKDPEFNYSERYAVVEDENGEKTTRLHLNREPRFYADIAYDRATNYELDGKDNLNGGQGYTLYMRLGEINPVTGLTNGNDPLRDGFTPNGYLLKKYIHPNTAFRNNKITQQSVAMPLLRLTELYLNYAEAYYEYYGKLNGKALEYINAIREHAGIPDVDTSWRGIPGRNDREIIRIERTIELMFEGHRFFDARRWKIAHLTFSKVQKRWNCVTSGYYRAKPQPAEDYLVLKDSNEPSKTFNVPQHYLYPIDARDIDINPNLVQNPGW</sequence>
<dbReference type="EMBL" id="AP035786">
    <property type="protein sequence ID" value="BFO74663.1"/>
    <property type="molecule type" value="Genomic_DNA"/>
</dbReference>
<evidence type="ECO:0000256" key="3">
    <source>
        <dbReference type="ARBA" id="ARBA00022729"/>
    </source>
</evidence>
<protein>
    <submittedName>
        <fullName evidence="8">RagB/SusD family nutrient uptake outer membrane protein</fullName>
    </submittedName>
</protein>
<dbReference type="Pfam" id="PF14322">
    <property type="entry name" value="SusD-like_3"/>
    <property type="match status" value="1"/>
</dbReference>
<dbReference type="AlphaFoldDB" id="A0AB33J2X6"/>
<organism evidence="8">
    <name type="scientific">Prevotella sp. GTC17254</name>
    <dbReference type="NCBI Taxonomy" id="3236794"/>
    <lineage>
        <taxon>Bacteria</taxon>
        <taxon>Pseudomonadati</taxon>
        <taxon>Bacteroidota</taxon>
        <taxon>Bacteroidia</taxon>
        <taxon>Bacteroidales</taxon>
        <taxon>Prevotellaceae</taxon>
        <taxon>Prevotella</taxon>
    </lineage>
</organism>
<keyword evidence="3" id="KW-0732">Signal</keyword>
<evidence type="ECO:0000256" key="2">
    <source>
        <dbReference type="ARBA" id="ARBA00006275"/>
    </source>
</evidence>
<evidence type="ECO:0000313" key="8">
    <source>
        <dbReference type="EMBL" id="BFO74663.1"/>
    </source>
</evidence>
<dbReference type="SUPFAM" id="SSF48452">
    <property type="entry name" value="TPR-like"/>
    <property type="match status" value="1"/>
</dbReference>
<dbReference type="GO" id="GO:0009279">
    <property type="term" value="C:cell outer membrane"/>
    <property type="evidence" value="ECO:0007669"/>
    <property type="project" value="UniProtKB-SubCell"/>
</dbReference>
<evidence type="ECO:0000259" key="7">
    <source>
        <dbReference type="Pfam" id="PF14322"/>
    </source>
</evidence>
<dbReference type="InterPro" id="IPR011990">
    <property type="entry name" value="TPR-like_helical_dom_sf"/>
</dbReference>
<dbReference type="Gene3D" id="1.25.40.390">
    <property type="match status" value="1"/>
</dbReference>
<comment type="similarity">
    <text evidence="2">Belongs to the SusD family.</text>
</comment>
<proteinExistence type="inferred from homology"/>
<comment type="subcellular location">
    <subcellularLocation>
        <location evidence="1">Cell outer membrane</location>
    </subcellularLocation>
</comment>
<evidence type="ECO:0000256" key="5">
    <source>
        <dbReference type="ARBA" id="ARBA00023237"/>
    </source>
</evidence>
<keyword evidence="4" id="KW-0472">Membrane</keyword>
<name>A0AB33J2X6_9BACT</name>
<dbReference type="Pfam" id="PF07980">
    <property type="entry name" value="SusD_RagB"/>
    <property type="match status" value="1"/>
</dbReference>
<gene>
    <name evidence="8" type="ORF">GTC17254_22600</name>
</gene>
<accession>A0AB33J2X6</accession>
<evidence type="ECO:0000256" key="4">
    <source>
        <dbReference type="ARBA" id="ARBA00023136"/>
    </source>
</evidence>
<reference evidence="8" key="1">
    <citation type="submission" date="2024-07" db="EMBL/GenBank/DDBJ databases">
        <title>Complete genome sequence of Prevotella sp. YM-2024 GTC17254.</title>
        <authorList>
            <person name="Hayashi M."/>
            <person name="Muto Y."/>
            <person name="Tanaka K."/>
            <person name="Niwa H."/>
        </authorList>
    </citation>
    <scope>NUCLEOTIDE SEQUENCE</scope>
    <source>
        <strain evidence="8">GTC17254</strain>
    </source>
</reference>
<feature type="domain" description="SusD-like N-terminal" evidence="7">
    <location>
        <begin position="20"/>
        <end position="236"/>
    </location>
</feature>
<keyword evidence="5" id="KW-0998">Cell outer membrane</keyword>
<dbReference type="InterPro" id="IPR033985">
    <property type="entry name" value="SusD-like_N"/>
</dbReference>
<dbReference type="InterPro" id="IPR012944">
    <property type="entry name" value="SusD_RagB_dom"/>
</dbReference>
<evidence type="ECO:0000256" key="1">
    <source>
        <dbReference type="ARBA" id="ARBA00004442"/>
    </source>
</evidence>
<feature type="domain" description="RagB/SusD" evidence="6">
    <location>
        <begin position="353"/>
        <end position="644"/>
    </location>
</feature>